<proteinExistence type="predicted"/>
<gene>
    <name evidence="2" type="ORF">DL240_10940</name>
</gene>
<evidence type="ECO:0000256" key="1">
    <source>
        <dbReference type="SAM" id="MobiDB-lite"/>
    </source>
</evidence>
<reference evidence="2 3" key="1">
    <citation type="submission" date="2018-05" db="EMBL/GenBank/DDBJ databases">
        <title>Lujinxingia marina gen. nov. sp. nov., a new facultative anaerobic member of the class Deltaproteobacteria, and proposal of Lujinxingaceae fam. nov.</title>
        <authorList>
            <person name="Li C.-M."/>
        </authorList>
    </citation>
    <scope>NUCLEOTIDE SEQUENCE [LARGE SCALE GENOMIC DNA]</scope>
    <source>
        <strain evidence="2 3">B210</strain>
    </source>
</reference>
<dbReference type="OrthoDB" id="5498854at2"/>
<evidence type="ECO:0000313" key="3">
    <source>
        <dbReference type="Proteomes" id="UP000249169"/>
    </source>
</evidence>
<keyword evidence="3" id="KW-1185">Reference proteome</keyword>
<evidence type="ECO:0000313" key="2">
    <source>
        <dbReference type="EMBL" id="RAL22357.1"/>
    </source>
</evidence>
<dbReference type="RefSeq" id="WP_111729928.1">
    <property type="nucleotide sequence ID" value="NZ_QHKO01000004.1"/>
</dbReference>
<sequence>MMRKVETIGVREIRGRTTRGRLAPLDALMIPQLASWLQERPQAAVIDVGYGEHGWTTLEFFEALREAGVMSPVVGLEVEAHRVEGAQTLARPGLRFVQGGFELEEATGQQASLVRAMNVLRQYAPQEVEGAHRAWGRALIEGGYLIEGTCDGTGALGSVHVLQRRGEALEKLGLLLWTDFSKGFGPWMFRDWLPADLRRSLKPRGDSRSPSGGAQSASVGDSRSSSGGAQSASVGDSRSSSGGAQSASVGDSRSSEGVDCKGESEWGVPGEAHWLLGAPGGASRRGGGLYEVLARWAELAVVVRAEGICENARVFEESLARLSRECAAVVLARDLWGQGGVWLAGGFGWGETG</sequence>
<dbReference type="AlphaFoldDB" id="A0A328CAW9"/>
<feature type="region of interest" description="Disordered" evidence="1">
    <location>
        <begin position="202"/>
        <end position="264"/>
    </location>
</feature>
<dbReference type="Proteomes" id="UP000249169">
    <property type="component" value="Unassembled WGS sequence"/>
</dbReference>
<dbReference type="SUPFAM" id="SSF53335">
    <property type="entry name" value="S-adenosyl-L-methionine-dependent methyltransferases"/>
    <property type="match status" value="1"/>
</dbReference>
<evidence type="ECO:0008006" key="4">
    <source>
        <dbReference type="Google" id="ProtNLM"/>
    </source>
</evidence>
<dbReference type="EMBL" id="QHKO01000004">
    <property type="protein sequence ID" value="RAL22357.1"/>
    <property type="molecule type" value="Genomic_DNA"/>
</dbReference>
<feature type="compositionally biased region" description="Basic and acidic residues" evidence="1">
    <location>
        <begin position="253"/>
        <end position="264"/>
    </location>
</feature>
<dbReference type="Gene3D" id="3.40.50.150">
    <property type="entry name" value="Vaccinia Virus protein VP39"/>
    <property type="match status" value="1"/>
</dbReference>
<protein>
    <recommendedName>
        <fullName evidence="4">Methylase</fullName>
    </recommendedName>
</protein>
<feature type="compositionally biased region" description="Low complexity" evidence="1">
    <location>
        <begin position="214"/>
        <end position="252"/>
    </location>
</feature>
<comment type="caution">
    <text evidence="2">The sequence shown here is derived from an EMBL/GenBank/DDBJ whole genome shotgun (WGS) entry which is preliminary data.</text>
</comment>
<organism evidence="2 3">
    <name type="scientific">Lujinxingia litoralis</name>
    <dbReference type="NCBI Taxonomy" id="2211119"/>
    <lineage>
        <taxon>Bacteria</taxon>
        <taxon>Deltaproteobacteria</taxon>
        <taxon>Bradymonadales</taxon>
        <taxon>Lujinxingiaceae</taxon>
        <taxon>Lujinxingia</taxon>
    </lineage>
</organism>
<name>A0A328CAW9_9DELT</name>
<dbReference type="InterPro" id="IPR029063">
    <property type="entry name" value="SAM-dependent_MTases_sf"/>
</dbReference>
<accession>A0A328CAW9</accession>